<evidence type="ECO:0000256" key="1">
    <source>
        <dbReference type="ARBA" id="ARBA00004651"/>
    </source>
</evidence>
<feature type="transmembrane region" description="Helical" evidence="6">
    <location>
        <begin position="85"/>
        <end position="108"/>
    </location>
</feature>
<dbReference type="CDD" id="cd13128">
    <property type="entry name" value="MATE_Wzx_like"/>
    <property type="match status" value="1"/>
</dbReference>
<name>A0A0G1P2U9_9BACT</name>
<evidence type="ECO:0000313" key="8">
    <source>
        <dbReference type="Proteomes" id="UP000034175"/>
    </source>
</evidence>
<keyword evidence="2" id="KW-1003">Cell membrane</keyword>
<comment type="caution">
    <text evidence="7">The sequence shown here is derived from an EMBL/GenBank/DDBJ whole genome shotgun (WGS) entry which is preliminary data.</text>
</comment>
<keyword evidence="4 6" id="KW-1133">Transmembrane helix</keyword>
<evidence type="ECO:0000313" key="7">
    <source>
        <dbReference type="EMBL" id="KKU27224.1"/>
    </source>
</evidence>
<feature type="transmembrane region" description="Helical" evidence="6">
    <location>
        <begin position="114"/>
        <end position="136"/>
    </location>
</feature>
<sequence length="473" mass="52330">MNATKRILQNTLAQIIGKAISVGLAVFTLALMARYLGVEQFGWYTTTITYLQMFGIFIDFGLTLVTTQMLSEMGAQEERLAKNILGLRLLSALIFFGLAIAMVWFFPYPPLVKIASIFTSLSFIFIAVNQVFVGVLQRHLSMWWASLAENISRVVMLAGILLVITVDAGFLWVMGIIVIGGGAQTLTLLITSSRFIKLGLKFEIAIWKKIITRSWPIAICIVFNLVYLRGDLFVMSLVRTQTEVGLYGAAFRVIDVINTVPFMIMGVVLPLLTQAWSSKNKELFNHYLQQAFNMLVFISVPTAFGGMILSEKIMGLVGGPEFISAGGYLKIILLAVIGVYAGAAFSHAIIAVNEQKKTIWIYAVNAIIAVVSYIIFIPRFGAWAAAIITAVNEILVPLMVTIVLWRLTKFSINLHTFWKILFASAIMALLIWPLQEKPLWVPLLAGIVIYSIGVLGLKIVQPKALLSLLRAKA</sequence>
<feature type="transmembrane region" description="Helical" evidence="6">
    <location>
        <begin position="292"/>
        <end position="309"/>
    </location>
</feature>
<feature type="transmembrane region" description="Helical" evidence="6">
    <location>
        <begin position="170"/>
        <end position="190"/>
    </location>
</feature>
<dbReference type="Proteomes" id="UP000034175">
    <property type="component" value="Unassembled WGS sequence"/>
</dbReference>
<dbReference type="Pfam" id="PF01943">
    <property type="entry name" value="Polysacc_synt"/>
    <property type="match status" value="1"/>
</dbReference>
<feature type="transmembrane region" description="Helical" evidence="6">
    <location>
        <begin position="417"/>
        <end position="434"/>
    </location>
</feature>
<feature type="transmembrane region" description="Helical" evidence="6">
    <location>
        <begin position="210"/>
        <end position="229"/>
    </location>
</feature>
<feature type="transmembrane region" description="Helical" evidence="6">
    <location>
        <begin position="359"/>
        <end position="377"/>
    </location>
</feature>
<feature type="transmembrane region" description="Helical" evidence="6">
    <location>
        <begin position="12"/>
        <end position="35"/>
    </location>
</feature>
<keyword evidence="5 6" id="KW-0472">Membrane</keyword>
<dbReference type="GO" id="GO:0005886">
    <property type="term" value="C:plasma membrane"/>
    <property type="evidence" value="ECO:0007669"/>
    <property type="project" value="UniProtKB-SubCell"/>
</dbReference>
<feature type="transmembrane region" description="Helical" evidence="6">
    <location>
        <begin position="41"/>
        <end position="65"/>
    </location>
</feature>
<feature type="transmembrane region" description="Helical" evidence="6">
    <location>
        <begin position="249"/>
        <end position="272"/>
    </location>
</feature>
<organism evidence="7 8">
    <name type="scientific">Candidatus Magasanikbacteria bacterium GW2011_GWA2_46_17</name>
    <dbReference type="NCBI Taxonomy" id="1619042"/>
    <lineage>
        <taxon>Bacteria</taxon>
        <taxon>Candidatus Magasanikiibacteriota</taxon>
    </lineage>
</organism>
<feature type="transmembrane region" description="Helical" evidence="6">
    <location>
        <begin position="383"/>
        <end position="405"/>
    </location>
</feature>
<dbReference type="AlphaFoldDB" id="A0A0G1P2U9"/>
<keyword evidence="3 6" id="KW-0812">Transmembrane</keyword>
<protein>
    <submittedName>
        <fullName evidence="7">Polysaccharide biosynthesis protein</fullName>
    </submittedName>
</protein>
<dbReference type="InterPro" id="IPR050833">
    <property type="entry name" value="Poly_Biosynth_Transport"/>
</dbReference>
<dbReference type="PANTHER" id="PTHR30250">
    <property type="entry name" value="PST FAMILY PREDICTED COLANIC ACID TRANSPORTER"/>
    <property type="match status" value="1"/>
</dbReference>
<gene>
    <name evidence="7" type="ORF">UX39_C0002G0003</name>
</gene>
<evidence type="ECO:0000256" key="3">
    <source>
        <dbReference type="ARBA" id="ARBA00022692"/>
    </source>
</evidence>
<dbReference type="InterPro" id="IPR002797">
    <property type="entry name" value="Polysacc_synth"/>
</dbReference>
<dbReference type="EMBL" id="LCMA01000002">
    <property type="protein sequence ID" value="KKU27224.1"/>
    <property type="molecule type" value="Genomic_DNA"/>
</dbReference>
<evidence type="ECO:0000256" key="5">
    <source>
        <dbReference type="ARBA" id="ARBA00023136"/>
    </source>
</evidence>
<reference evidence="7 8" key="1">
    <citation type="journal article" date="2015" name="Nature">
        <title>rRNA introns, odd ribosomes, and small enigmatic genomes across a large radiation of phyla.</title>
        <authorList>
            <person name="Brown C.T."/>
            <person name="Hug L.A."/>
            <person name="Thomas B.C."/>
            <person name="Sharon I."/>
            <person name="Castelle C.J."/>
            <person name="Singh A."/>
            <person name="Wilkins M.J."/>
            <person name="Williams K.H."/>
            <person name="Banfield J.F."/>
        </authorList>
    </citation>
    <scope>NUCLEOTIDE SEQUENCE [LARGE SCALE GENOMIC DNA]</scope>
</reference>
<comment type="subcellular location">
    <subcellularLocation>
        <location evidence="1">Cell membrane</location>
        <topology evidence="1">Multi-pass membrane protein</topology>
    </subcellularLocation>
</comment>
<feature type="transmembrane region" description="Helical" evidence="6">
    <location>
        <begin position="143"/>
        <end position="164"/>
    </location>
</feature>
<proteinExistence type="predicted"/>
<evidence type="ECO:0000256" key="6">
    <source>
        <dbReference type="SAM" id="Phobius"/>
    </source>
</evidence>
<feature type="transmembrane region" description="Helical" evidence="6">
    <location>
        <begin position="440"/>
        <end position="460"/>
    </location>
</feature>
<accession>A0A0G1P2U9</accession>
<feature type="transmembrane region" description="Helical" evidence="6">
    <location>
        <begin position="329"/>
        <end position="352"/>
    </location>
</feature>
<evidence type="ECO:0000256" key="2">
    <source>
        <dbReference type="ARBA" id="ARBA00022475"/>
    </source>
</evidence>
<evidence type="ECO:0000256" key="4">
    <source>
        <dbReference type="ARBA" id="ARBA00022989"/>
    </source>
</evidence>
<dbReference type="PANTHER" id="PTHR30250:SF11">
    <property type="entry name" value="O-ANTIGEN TRANSPORTER-RELATED"/>
    <property type="match status" value="1"/>
</dbReference>